<feature type="active site" description="Proton acceptor" evidence="4">
    <location>
        <position position="241"/>
    </location>
</feature>
<feature type="domain" description="PNPLA" evidence="6">
    <location>
        <begin position="10"/>
        <end position="254"/>
    </location>
</feature>
<evidence type="ECO:0000259" key="6">
    <source>
        <dbReference type="PROSITE" id="PS51635"/>
    </source>
</evidence>
<keyword evidence="5" id="KW-1133">Transmembrane helix</keyword>
<dbReference type="Pfam" id="PF01734">
    <property type="entry name" value="Patatin"/>
    <property type="match status" value="1"/>
</dbReference>
<dbReference type="GO" id="GO:0016042">
    <property type="term" value="P:lipid catabolic process"/>
    <property type="evidence" value="ECO:0007669"/>
    <property type="project" value="UniProtKB-UniRule"/>
</dbReference>
<dbReference type="PANTHER" id="PTHR14226">
    <property type="entry name" value="NEUROPATHY TARGET ESTERASE/SWISS CHEESE D.MELANOGASTER"/>
    <property type="match status" value="1"/>
</dbReference>
<evidence type="ECO:0000256" key="1">
    <source>
        <dbReference type="ARBA" id="ARBA00022801"/>
    </source>
</evidence>
<dbReference type="InterPro" id="IPR002641">
    <property type="entry name" value="PNPLA_dom"/>
</dbReference>
<evidence type="ECO:0000256" key="2">
    <source>
        <dbReference type="ARBA" id="ARBA00022963"/>
    </source>
</evidence>
<keyword evidence="3 4" id="KW-0443">Lipid metabolism</keyword>
<keyword evidence="2 4" id="KW-0442">Lipid degradation</keyword>
<evidence type="ECO:0000313" key="8">
    <source>
        <dbReference type="Proteomes" id="UP000253141"/>
    </source>
</evidence>
<dbReference type="GO" id="GO:0016787">
    <property type="term" value="F:hydrolase activity"/>
    <property type="evidence" value="ECO:0007669"/>
    <property type="project" value="UniProtKB-UniRule"/>
</dbReference>
<evidence type="ECO:0000313" key="7">
    <source>
        <dbReference type="EMBL" id="RDB07809.1"/>
    </source>
</evidence>
<dbReference type="InterPro" id="IPR016035">
    <property type="entry name" value="Acyl_Trfase/lysoPLipase"/>
</dbReference>
<gene>
    <name evidence="7" type="ORF">DVG78_01775</name>
</gene>
<proteinExistence type="predicted"/>
<organism evidence="7 8">
    <name type="scientific">Runella aurantiaca</name>
    <dbReference type="NCBI Taxonomy" id="2282308"/>
    <lineage>
        <taxon>Bacteria</taxon>
        <taxon>Pseudomonadati</taxon>
        <taxon>Bacteroidota</taxon>
        <taxon>Cytophagia</taxon>
        <taxon>Cytophagales</taxon>
        <taxon>Spirosomataceae</taxon>
        <taxon>Runella</taxon>
    </lineage>
</organism>
<sequence length="432" mass="49256">MYKNKRIGVALSGGGYRAAAFHIGALKKLYELNILQRIDVLSTISGGSITGAAYCLHEGSFKEFEEKMILALSTKNVIGYTLRSWRFLRVAIPALLLLLASVILPFTGWAYLSLVPLSVLLFLLVRYQFQFLPVSAIIEKAYDDMFFQGAVLSQLCSVPELAIGATNLQTMRPFTFSKRKMEDSAYARYRPPVLFDNTNFPVARAVTASSCVPFAFTPVFIDKLYFKDPDQYDKVVPALVDGGVYDNQGIHKLTQKNSSYACDIVIVSDAGNKLPFHESYNNTFTLLLRTMNAFMARIKHFQMIRNIYENHHRTEVAYQSLGWDINNCIPGFYNHLKDKNVSAQVLNTHRLPQPWIDQPDAHKEEIMAYLETKCRFNEISAKSLSNERLQRIRRISTNLTCLRKEVIKDMIIHAENLTELQIRLYCPTLFES</sequence>
<dbReference type="Gene3D" id="3.40.1090.10">
    <property type="entry name" value="Cytosolic phospholipase A2 catalytic domain"/>
    <property type="match status" value="2"/>
</dbReference>
<dbReference type="RefSeq" id="WP_114459345.1">
    <property type="nucleotide sequence ID" value="NZ_QPIW01000001.1"/>
</dbReference>
<dbReference type="Proteomes" id="UP000253141">
    <property type="component" value="Unassembled WGS sequence"/>
</dbReference>
<feature type="active site" description="Nucleophile" evidence="4">
    <location>
        <position position="45"/>
    </location>
</feature>
<dbReference type="SUPFAM" id="SSF52151">
    <property type="entry name" value="FabD/lysophospholipase-like"/>
    <property type="match status" value="1"/>
</dbReference>
<dbReference type="PANTHER" id="PTHR14226:SF78">
    <property type="entry name" value="SLR0060 PROTEIN"/>
    <property type="match status" value="1"/>
</dbReference>
<accession>A0A369IDG0</accession>
<evidence type="ECO:0000256" key="4">
    <source>
        <dbReference type="PROSITE-ProRule" id="PRU01161"/>
    </source>
</evidence>
<comment type="caution">
    <text evidence="7">The sequence shown here is derived from an EMBL/GenBank/DDBJ whole genome shotgun (WGS) entry which is preliminary data.</text>
</comment>
<dbReference type="AlphaFoldDB" id="A0A369IDG0"/>
<evidence type="ECO:0000256" key="5">
    <source>
        <dbReference type="SAM" id="Phobius"/>
    </source>
</evidence>
<dbReference type="InterPro" id="IPR050301">
    <property type="entry name" value="NTE"/>
</dbReference>
<keyword evidence="5" id="KW-0472">Membrane</keyword>
<evidence type="ECO:0000256" key="3">
    <source>
        <dbReference type="ARBA" id="ARBA00023098"/>
    </source>
</evidence>
<name>A0A369IDG0_9BACT</name>
<keyword evidence="8" id="KW-1185">Reference proteome</keyword>
<keyword evidence="1 4" id="KW-0378">Hydrolase</keyword>
<keyword evidence="5" id="KW-0812">Transmembrane</keyword>
<protein>
    <recommendedName>
        <fullName evidence="6">PNPLA domain-containing protein</fullName>
    </recommendedName>
</protein>
<feature type="short sequence motif" description="DGA/G" evidence="4">
    <location>
        <begin position="241"/>
        <end position="243"/>
    </location>
</feature>
<dbReference type="OrthoDB" id="9813090at2"/>
<reference evidence="7 8" key="1">
    <citation type="submission" date="2018-07" db="EMBL/GenBank/DDBJ databases">
        <title>Genome analysis of Runella aurantiaca.</title>
        <authorList>
            <person name="Yang X."/>
        </authorList>
    </citation>
    <scope>NUCLEOTIDE SEQUENCE [LARGE SCALE GENOMIC DNA]</scope>
    <source>
        <strain evidence="7 8">YX9</strain>
    </source>
</reference>
<feature type="transmembrane region" description="Helical" evidence="5">
    <location>
        <begin position="87"/>
        <end position="104"/>
    </location>
</feature>
<dbReference type="EMBL" id="QPIW01000001">
    <property type="protein sequence ID" value="RDB07809.1"/>
    <property type="molecule type" value="Genomic_DNA"/>
</dbReference>
<comment type="caution">
    <text evidence="4">Lacks conserved residue(s) required for the propagation of feature annotation.</text>
</comment>
<dbReference type="PROSITE" id="PS51635">
    <property type="entry name" value="PNPLA"/>
    <property type="match status" value="1"/>
</dbReference>